<dbReference type="EMBL" id="BAABGT010000009">
    <property type="protein sequence ID" value="GAA4537150.1"/>
    <property type="molecule type" value="Genomic_DNA"/>
</dbReference>
<feature type="domain" description="VOC" evidence="2">
    <location>
        <begin position="146"/>
        <end position="260"/>
    </location>
</feature>
<dbReference type="Gene3D" id="3.10.180.10">
    <property type="entry name" value="2,3-Dihydroxybiphenyl 1,2-Dioxygenase, domain 1"/>
    <property type="match status" value="2"/>
</dbReference>
<dbReference type="InterPro" id="IPR029068">
    <property type="entry name" value="Glyas_Bleomycin-R_OHBP_Dase"/>
</dbReference>
<reference evidence="4" key="1">
    <citation type="journal article" date="2019" name="Int. J. Syst. Evol. Microbiol.">
        <title>The Global Catalogue of Microorganisms (GCM) 10K type strain sequencing project: providing services to taxonomists for standard genome sequencing and annotation.</title>
        <authorList>
            <consortium name="The Broad Institute Genomics Platform"/>
            <consortium name="The Broad Institute Genome Sequencing Center for Infectious Disease"/>
            <person name="Wu L."/>
            <person name="Ma J."/>
        </authorList>
    </citation>
    <scope>NUCLEOTIDE SEQUENCE [LARGE SCALE GENOMIC DNA]</scope>
    <source>
        <strain evidence="4">JCM 17906</strain>
    </source>
</reference>
<evidence type="ECO:0000313" key="3">
    <source>
        <dbReference type="EMBL" id="GAA4537150.1"/>
    </source>
</evidence>
<protein>
    <submittedName>
        <fullName evidence="3">VOC family protein</fullName>
    </submittedName>
</protein>
<dbReference type="InterPro" id="IPR037523">
    <property type="entry name" value="VOC_core"/>
</dbReference>
<gene>
    <name evidence="3" type="ORF">GCM10023175_05240</name>
</gene>
<evidence type="ECO:0000313" key="4">
    <source>
        <dbReference type="Proteomes" id="UP001501598"/>
    </source>
</evidence>
<dbReference type="Proteomes" id="UP001501598">
    <property type="component" value="Unassembled WGS sequence"/>
</dbReference>
<accession>A0ABP8RF09</accession>
<keyword evidence="4" id="KW-1185">Reference proteome</keyword>
<dbReference type="Pfam" id="PF00903">
    <property type="entry name" value="Glyoxalase"/>
    <property type="match status" value="1"/>
</dbReference>
<evidence type="ECO:0000256" key="1">
    <source>
        <dbReference type="SAM" id="MobiDB-lite"/>
    </source>
</evidence>
<evidence type="ECO:0000259" key="2">
    <source>
        <dbReference type="PROSITE" id="PS51819"/>
    </source>
</evidence>
<dbReference type="RefSeq" id="WP_345412264.1">
    <property type="nucleotide sequence ID" value="NZ_BAABGT010000009.1"/>
</dbReference>
<dbReference type="PROSITE" id="PS51819">
    <property type="entry name" value="VOC"/>
    <property type="match status" value="1"/>
</dbReference>
<organism evidence="3 4">
    <name type="scientific">Pseudonocardia xishanensis</name>
    <dbReference type="NCBI Taxonomy" id="630995"/>
    <lineage>
        <taxon>Bacteria</taxon>
        <taxon>Bacillati</taxon>
        <taxon>Actinomycetota</taxon>
        <taxon>Actinomycetes</taxon>
        <taxon>Pseudonocardiales</taxon>
        <taxon>Pseudonocardiaceae</taxon>
        <taxon>Pseudonocardia</taxon>
    </lineage>
</organism>
<feature type="region of interest" description="Disordered" evidence="1">
    <location>
        <begin position="111"/>
        <end position="139"/>
    </location>
</feature>
<proteinExistence type="predicted"/>
<comment type="caution">
    <text evidence="3">The sequence shown here is derived from an EMBL/GenBank/DDBJ whole genome shotgun (WGS) entry which is preliminary data.</text>
</comment>
<dbReference type="SUPFAM" id="SSF54593">
    <property type="entry name" value="Glyoxalase/Bleomycin resistance protein/Dihydroxybiphenyl dioxygenase"/>
    <property type="match status" value="2"/>
</dbReference>
<name>A0ABP8RF09_9PSEU</name>
<sequence length="309" mass="33558">MALHRLTSIALGVPDAAAVGDYYEQFGLVRGSGGLFTTEDGGSSLTLEPAQHRQLRRLGVGADDPDDIARIDSALAALGIPAVVARDGRTLRTREPVAGFVVEVGVAPRHSPEPAEPVPLNGPGRAERPNVRAPGILRTGPVRPHRLGHVVIGTTDRVVTQRFFVEGLGFRVSDTVKEFAAFLRCSPDHHNVFVQAAPVNFLHHTAWEVDDVDEVGRGAMGMLEGHPERHGWGPGRHFLGSNFFWYLRDPAGNFAEYFSDMDAILDDQLWTPDDWEGVKAMYAWGPEPSPSFLQPEDVVARIVGAHSAG</sequence>
<dbReference type="InterPro" id="IPR004360">
    <property type="entry name" value="Glyas_Fos-R_dOase_dom"/>
</dbReference>